<evidence type="ECO:0000313" key="2">
    <source>
        <dbReference type="Proteomes" id="UP000184404"/>
    </source>
</evidence>
<dbReference type="Pfam" id="PF09424">
    <property type="entry name" value="YqeY"/>
    <property type="match status" value="1"/>
</dbReference>
<sequence>MSLKEQLTVDMKEAMKAREDGKMRLSVIRLVRGAIRQKEIDGKCELGDDDVLAIISKEVKQRRDSIEEFKKGSRADLVEAAEQEIGILMSYLPKQLGEDEVRALVEEAVKATGAETAKDMGKVMKELMPKVKGKADGKMVNNIVREFLK</sequence>
<dbReference type="InterPro" id="IPR019004">
    <property type="entry name" value="YqeY/Aim41"/>
</dbReference>
<dbReference type="SUPFAM" id="SSF89095">
    <property type="entry name" value="GatB/YqeY motif"/>
    <property type="match status" value="1"/>
</dbReference>
<dbReference type="Proteomes" id="UP000184404">
    <property type="component" value="Unassembled WGS sequence"/>
</dbReference>
<dbReference type="EMBL" id="FQUG01000002">
    <property type="protein sequence ID" value="SHE41474.1"/>
    <property type="molecule type" value="Genomic_DNA"/>
</dbReference>
<dbReference type="RefSeq" id="WP_072934514.1">
    <property type="nucleotide sequence ID" value="NZ_FQUG01000002.1"/>
</dbReference>
<dbReference type="STRING" id="1123243.SAMN02745190_00419"/>
<dbReference type="PANTHER" id="PTHR28055:SF1">
    <property type="entry name" value="ALTERED INHERITANCE OF MITOCHONDRIA PROTEIN 41, MITOCHONDRIAL"/>
    <property type="match status" value="1"/>
</dbReference>
<dbReference type="InterPro" id="IPR023168">
    <property type="entry name" value="GatB_Yqey_C_2"/>
</dbReference>
<keyword evidence="2" id="KW-1185">Reference proteome</keyword>
<dbReference type="InterPro" id="IPR003789">
    <property type="entry name" value="Asn/Gln_tRNA_amidoTrase-B-like"/>
</dbReference>
<dbReference type="InterPro" id="IPR042184">
    <property type="entry name" value="YqeY/Aim41_N"/>
</dbReference>
<reference evidence="1 2" key="1">
    <citation type="submission" date="2016-11" db="EMBL/GenBank/DDBJ databases">
        <authorList>
            <person name="Jaros S."/>
            <person name="Januszkiewicz K."/>
            <person name="Wedrychowicz H."/>
        </authorList>
    </citation>
    <scope>NUCLEOTIDE SEQUENCE [LARGE SCALE GENOMIC DNA]</scope>
    <source>
        <strain evidence="1 2">DSM 10502</strain>
    </source>
</reference>
<gene>
    <name evidence="1" type="ORF">SAMN02745190_00419</name>
</gene>
<dbReference type="AlphaFoldDB" id="A0A1M4TAW0"/>
<accession>A0A1M4TAW0</accession>
<dbReference type="Gene3D" id="1.10.1510.10">
    <property type="entry name" value="Uncharacterised protein YqeY/AIM41 PF09424, N-terminal domain"/>
    <property type="match status" value="1"/>
</dbReference>
<evidence type="ECO:0000313" key="1">
    <source>
        <dbReference type="EMBL" id="SHE41474.1"/>
    </source>
</evidence>
<dbReference type="GO" id="GO:0016884">
    <property type="term" value="F:carbon-nitrogen ligase activity, with glutamine as amido-N-donor"/>
    <property type="evidence" value="ECO:0007669"/>
    <property type="project" value="InterPro"/>
</dbReference>
<dbReference type="OrthoDB" id="9794041at2"/>
<name>A0A1M4TAW0_9FIRM</name>
<protein>
    <recommendedName>
        <fullName evidence="3">GatB/YqeY domain-containing protein</fullName>
    </recommendedName>
</protein>
<organism evidence="1 2">
    <name type="scientific">Schwartzia succinivorans DSM 10502</name>
    <dbReference type="NCBI Taxonomy" id="1123243"/>
    <lineage>
        <taxon>Bacteria</taxon>
        <taxon>Bacillati</taxon>
        <taxon>Bacillota</taxon>
        <taxon>Negativicutes</taxon>
        <taxon>Selenomonadales</taxon>
        <taxon>Selenomonadaceae</taxon>
        <taxon>Schwartzia</taxon>
    </lineage>
</organism>
<evidence type="ECO:0008006" key="3">
    <source>
        <dbReference type="Google" id="ProtNLM"/>
    </source>
</evidence>
<dbReference type="PANTHER" id="PTHR28055">
    <property type="entry name" value="ALTERED INHERITANCE OF MITOCHONDRIA PROTEIN 41, MITOCHONDRIAL"/>
    <property type="match status" value="1"/>
</dbReference>
<proteinExistence type="predicted"/>
<dbReference type="Gene3D" id="1.10.10.410">
    <property type="match status" value="1"/>
</dbReference>